<dbReference type="GO" id="GO:0016740">
    <property type="term" value="F:transferase activity"/>
    <property type="evidence" value="ECO:0007669"/>
    <property type="project" value="UniProtKB-KW"/>
</dbReference>
<dbReference type="AlphaFoldDB" id="A0A2R5FBQ8"/>
<dbReference type="OrthoDB" id="267270at2"/>
<evidence type="ECO:0000313" key="1">
    <source>
        <dbReference type="EMBL" id="GBG15670.1"/>
    </source>
</evidence>
<dbReference type="PANTHER" id="PTHR12526">
    <property type="entry name" value="GLYCOSYLTRANSFERASE"/>
    <property type="match status" value="1"/>
</dbReference>
<organism evidence="1 2">
    <name type="scientific">Novimethylophilus kurashikiensis</name>
    <dbReference type="NCBI Taxonomy" id="1825523"/>
    <lineage>
        <taxon>Bacteria</taxon>
        <taxon>Pseudomonadati</taxon>
        <taxon>Pseudomonadota</taxon>
        <taxon>Betaproteobacteria</taxon>
        <taxon>Nitrosomonadales</taxon>
        <taxon>Methylophilaceae</taxon>
        <taxon>Novimethylophilus</taxon>
    </lineage>
</organism>
<dbReference type="Gene3D" id="3.40.50.2000">
    <property type="entry name" value="Glycogen Phosphorylase B"/>
    <property type="match status" value="2"/>
</dbReference>
<keyword evidence="2" id="KW-1185">Reference proteome</keyword>
<proteinExistence type="predicted"/>
<protein>
    <submittedName>
        <fullName evidence="1">Glycosyl transferase</fullName>
    </submittedName>
</protein>
<dbReference type="RefSeq" id="WP_109016812.1">
    <property type="nucleotide sequence ID" value="NZ_BDOQ01000019.1"/>
</dbReference>
<comment type="caution">
    <text evidence="1">The sequence shown here is derived from an EMBL/GenBank/DDBJ whole genome shotgun (WGS) entry which is preliminary data.</text>
</comment>
<dbReference type="EMBL" id="BDOQ01000019">
    <property type="protein sequence ID" value="GBG15670.1"/>
    <property type="molecule type" value="Genomic_DNA"/>
</dbReference>
<sequence>MKILFLGKRFYTNRDAYAERFGRIYQLPYFWSKAGEEVQLWLFDYHSSESVVKVDGTLRITTFPIVGFKAWGQLIGQCLFPGQFDVVIASGDCYVGMAGWLVAQRNKAMFVFDIYDKYDEFGGYRRLLGFDPFHFLTKHAHIRTFASQALPSIIGARPSADYLIPNGVDTNQFRPLDRVMCRQNIGLSEGMIYAGYFGSMEVDRGVDDLVDAVRLLRAKGTKIQALLGGKNPPMRYLEDPAIHYLGDMPFGRMPEVVACADVLVVPYRRSAAMDQGASCKIGEYIASGRPVVTTRTPNFLANLPQQALDLGGAVCEPENPQDLARAIAIQLTTPRYTRLPNGMDWKDISMKALARIQSQVSNRSNSEFVGNTNG</sequence>
<dbReference type="CDD" id="cd03801">
    <property type="entry name" value="GT4_PimA-like"/>
    <property type="match status" value="1"/>
</dbReference>
<dbReference type="SUPFAM" id="SSF53756">
    <property type="entry name" value="UDP-Glycosyltransferase/glycogen phosphorylase"/>
    <property type="match status" value="1"/>
</dbReference>
<dbReference type="Pfam" id="PF13692">
    <property type="entry name" value="Glyco_trans_1_4"/>
    <property type="match status" value="1"/>
</dbReference>
<reference evidence="1 2" key="1">
    <citation type="journal article" date="2018" name="Environ. Microbiol.">
        <title>Isolation and genomic characterization of Novimethylophilus kurashikiensis gen. nov. sp. nov., a new lanthanide-dependent methylotrophic species of Methylophilaceae.</title>
        <authorList>
            <person name="Lv H."/>
            <person name="Sahin N."/>
            <person name="Tani A."/>
        </authorList>
    </citation>
    <scope>NUCLEOTIDE SEQUENCE [LARGE SCALE GENOMIC DNA]</scope>
    <source>
        <strain evidence="1 2">La2-4</strain>
    </source>
</reference>
<accession>A0A2R5FBQ8</accession>
<name>A0A2R5FBQ8_9PROT</name>
<keyword evidence="1" id="KW-0808">Transferase</keyword>
<evidence type="ECO:0000313" key="2">
    <source>
        <dbReference type="Proteomes" id="UP000245081"/>
    </source>
</evidence>
<dbReference type="Proteomes" id="UP000245081">
    <property type="component" value="Unassembled WGS sequence"/>
</dbReference>
<gene>
    <name evidence="1" type="ORF">NMK_3281</name>
</gene>